<reference evidence="2" key="1">
    <citation type="submission" date="2020-06" db="EMBL/GenBank/DDBJ databases">
        <title>WGS assembly of Ceratodon purpureus strain R40.</title>
        <authorList>
            <person name="Carey S.B."/>
            <person name="Jenkins J."/>
            <person name="Shu S."/>
            <person name="Lovell J.T."/>
            <person name="Sreedasyam A."/>
            <person name="Maumus F."/>
            <person name="Tiley G.P."/>
            <person name="Fernandez-Pozo N."/>
            <person name="Barry K."/>
            <person name="Chen C."/>
            <person name="Wang M."/>
            <person name="Lipzen A."/>
            <person name="Daum C."/>
            <person name="Saski C.A."/>
            <person name="Payton A.C."/>
            <person name="Mcbreen J.C."/>
            <person name="Conrad R.E."/>
            <person name="Kollar L.M."/>
            <person name="Olsson S."/>
            <person name="Huttunen S."/>
            <person name="Landis J.B."/>
            <person name="Wickett N.J."/>
            <person name="Johnson M.G."/>
            <person name="Rensing S.A."/>
            <person name="Grimwood J."/>
            <person name="Schmutz J."/>
            <person name="Mcdaniel S.F."/>
        </authorList>
    </citation>
    <scope>NUCLEOTIDE SEQUENCE</scope>
    <source>
        <strain evidence="2">R40</strain>
    </source>
</reference>
<feature type="chain" id="PRO_5035901007" evidence="1">
    <location>
        <begin position="19"/>
        <end position="58"/>
    </location>
</feature>
<evidence type="ECO:0000313" key="2">
    <source>
        <dbReference type="EMBL" id="KAG0555562.1"/>
    </source>
</evidence>
<protein>
    <submittedName>
        <fullName evidence="2">Uncharacterized protein</fullName>
    </submittedName>
</protein>
<accession>A0A8T0GEC5</accession>
<comment type="caution">
    <text evidence="2">The sequence shown here is derived from an EMBL/GenBank/DDBJ whole genome shotgun (WGS) entry which is preliminary data.</text>
</comment>
<gene>
    <name evidence="2" type="ORF">KC19_12G178100</name>
</gene>
<name>A0A8T0GEC5_CERPU</name>
<dbReference type="Proteomes" id="UP000822688">
    <property type="component" value="Chromosome 12"/>
</dbReference>
<feature type="signal peptide" evidence="1">
    <location>
        <begin position="1"/>
        <end position="18"/>
    </location>
</feature>
<sequence>MKLRALQLFHLILLESISVKFKSNYSPSFYVVECGSRVQFLNSRGLVTLQICFYQILQ</sequence>
<keyword evidence="1" id="KW-0732">Signal</keyword>
<dbReference type="EMBL" id="CM026433">
    <property type="protein sequence ID" value="KAG0555562.1"/>
    <property type="molecule type" value="Genomic_DNA"/>
</dbReference>
<dbReference type="AlphaFoldDB" id="A0A8T0GEC5"/>
<proteinExistence type="predicted"/>
<keyword evidence="3" id="KW-1185">Reference proteome</keyword>
<evidence type="ECO:0000256" key="1">
    <source>
        <dbReference type="SAM" id="SignalP"/>
    </source>
</evidence>
<organism evidence="2 3">
    <name type="scientific">Ceratodon purpureus</name>
    <name type="common">Fire moss</name>
    <name type="synonym">Dicranum purpureum</name>
    <dbReference type="NCBI Taxonomy" id="3225"/>
    <lineage>
        <taxon>Eukaryota</taxon>
        <taxon>Viridiplantae</taxon>
        <taxon>Streptophyta</taxon>
        <taxon>Embryophyta</taxon>
        <taxon>Bryophyta</taxon>
        <taxon>Bryophytina</taxon>
        <taxon>Bryopsida</taxon>
        <taxon>Dicranidae</taxon>
        <taxon>Pseudoditrichales</taxon>
        <taxon>Ditrichaceae</taxon>
        <taxon>Ceratodon</taxon>
    </lineage>
</organism>
<evidence type="ECO:0000313" key="3">
    <source>
        <dbReference type="Proteomes" id="UP000822688"/>
    </source>
</evidence>